<dbReference type="InterPro" id="IPR050772">
    <property type="entry name" value="Hydratase-Decarb/MhpD_sf"/>
</dbReference>
<name>A0ABV8SZA9_9GAMM</name>
<protein>
    <submittedName>
        <fullName evidence="3">2-keto-4-pentenoate hydratase</fullName>
    </submittedName>
</protein>
<dbReference type="Pfam" id="PF01557">
    <property type="entry name" value="FAA_hydrolase"/>
    <property type="match status" value="1"/>
</dbReference>
<keyword evidence="4" id="KW-1185">Reference proteome</keyword>
<dbReference type="EMBL" id="JBHSDU010000014">
    <property type="protein sequence ID" value="MFC4312288.1"/>
    <property type="molecule type" value="Genomic_DNA"/>
</dbReference>
<dbReference type="RefSeq" id="WP_380601542.1">
    <property type="nucleotide sequence ID" value="NZ_JBHSDU010000014.1"/>
</dbReference>
<evidence type="ECO:0000313" key="3">
    <source>
        <dbReference type="EMBL" id="MFC4312288.1"/>
    </source>
</evidence>
<evidence type="ECO:0000313" key="4">
    <source>
        <dbReference type="Proteomes" id="UP001595904"/>
    </source>
</evidence>
<dbReference type="Gene3D" id="3.90.850.10">
    <property type="entry name" value="Fumarylacetoacetase-like, C-terminal domain"/>
    <property type="match status" value="1"/>
</dbReference>
<keyword evidence="1" id="KW-0456">Lyase</keyword>
<accession>A0ABV8SZA9</accession>
<evidence type="ECO:0000259" key="2">
    <source>
        <dbReference type="Pfam" id="PF01557"/>
    </source>
</evidence>
<dbReference type="PANTHER" id="PTHR30143:SF0">
    <property type="entry name" value="2-KETO-4-PENTENOATE HYDRATASE"/>
    <property type="match status" value="1"/>
</dbReference>
<dbReference type="Proteomes" id="UP001595904">
    <property type="component" value="Unassembled WGS sequence"/>
</dbReference>
<sequence length="270" mass="28613">MSDAREQAIAAASAALQKAWATGQACAPVRDLLPPNDIAAAYAVQQDGVRQRLVAGRRLVGRKIGLTSRVVQRQLGVDQPDYGMLFDDMDVPLGSAIDCRRLHQPKVEAEVGFILGRDLDDMRLTTADVLAAVDYAVAAIEIVGSRIANWDIRLVDTIADNASSGMYVLGHEPRRLTECDVVHASMRMTRGEEVVSTGAGTACMGSPLSAVLWLAKTAAQLGQPLRRGDVVLSGALGAMVAVKPGDLFEAHIEGLGSVQALFAPEESGRG</sequence>
<comment type="caution">
    <text evidence="3">The sequence shown here is derived from an EMBL/GenBank/DDBJ whole genome shotgun (WGS) entry which is preliminary data.</text>
</comment>
<evidence type="ECO:0000256" key="1">
    <source>
        <dbReference type="ARBA" id="ARBA00023239"/>
    </source>
</evidence>
<feature type="domain" description="Fumarylacetoacetase-like C-terminal" evidence="2">
    <location>
        <begin position="94"/>
        <end position="259"/>
    </location>
</feature>
<dbReference type="SUPFAM" id="SSF56529">
    <property type="entry name" value="FAH"/>
    <property type="match status" value="1"/>
</dbReference>
<organism evidence="3 4">
    <name type="scientific">Steroidobacter flavus</name>
    <dbReference type="NCBI Taxonomy" id="1842136"/>
    <lineage>
        <taxon>Bacteria</taxon>
        <taxon>Pseudomonadati</taxon>
        <taxon>Pseudomonadota</taxon>
        <taxon>Gammaproteobacteria</taxon>
        <taxon>Steroidobacterales</taxon>
        <taxon>Steroidobacteraceae</taxon>
        <taxon>Steroidobacter</taxon>
    </lineage>
</organism>
<dbReference type="InterPro" id="IPR011234">
    <property type="entry name" value="Fumarylacetoacetase-like_C"/>
</dbReference>
<reference evidence="4" key="1">
    <citation type="journal article" date="2019" name="Int. J. Syst. Evol. Microbiol.">
        <title>The Global Catalogue of Microorganisms (GCM) 10K type strain sequencing project: providing services to taxonomists for standard genome sequencing and annotation.</title>
        <authorList>
            <consortium name="The Broad Institute Genomics Platform"/>
            <consortium name="The Broad Institute Genome Sequencing Center for Infectious Disease"/>
            <person name="Wu L."/>
            <person name="Ma J."/>
        </authorList>
    </citation>
    <scope>NUCLEOTIDE SEQUENCE [LARGE SCALE GENOMIC DNA]</scope>
    <source>
        <strain evidence="4">CGMCC 1.10759</strain>
    </source>
</reference>
<proteinExistence type="predicted"/>
<gene>
    <name evidence="3" type="ORF">ACFPN2_24615</name>
</gene>
<dbReference type="InterPro" id="IPR036663">
    <property type="entry name" value="Fumarylacetoacetase_C_sf"/>
</dbReference>
<dbReference type="PANTHER" id="PTHR30143">
    <property type="entry name" value="ACID HYDRATASE"/>
    <property type="match status" value="1"/>
</dbReference>